<dbReference type="Proteomes" id="UP001168821">
    <property type="component" value="Unassembled WGS sequence"/>
</dbReference>
<reference evidence="1" key="1">
    <citation type="journal article" date="2023" name="G3 (Bethesda)">
        <title>Whole genome assemblies of Zophobas morio and Tenebrio molitor.</title>
        <authorList>
            <person name="Kaur S."/>
            <person name="Stinson S.A."/>
            <person name="diCenzo G.C."/>
        </authorList>
    </citation>
    <scope>NUCLEOTIDE SEQUENCE</scope>
    <source>
        <strain evidence="1">QUZm001</strain>
    </source>
</reference>
<organism evidence="1 2">
    <name type="scientific">Zophobas morio</name>
    <dbReference type="NCBI Taxonomy" id="2755281"/>
    <lineage>
        <taxon>Eukaryota</taxon>
        <taxon>Metazoa</taxon>
        <taxon>Ecdysozoa</taxon>
        <taxon>Arthropoda</taxon>
        <taxon>Hexapoda</taxon>
        <taxon>Insecta</taxon>
        <taxon>Pterygota</taxon>
        <taxon>Neoptera</taxon>
        <taxon>Endopterygota</taxon>
        <taxon>Coleoptera</taxon>
        <taxon>Polyphaga</taxon>
        <taxon>Cucujiformia</taxon>
        <taxon>Tenebrionidae</taxon>
        <taxon>Zophobas</taxon>
    </lineage>
</organism>
<keyword evidence="2" id="KW-1185">Reference proteome</keyword>
<proteinExistence type="predicted"/>
<gene>
    <name evidence="1" type="ORF">Zmor_005439</name>
</gene>
<name>A0AA38IW08_9CUCU</name>
<protein>
    <submittedName>
        <fullName evidence="1">Uncharacterized protein</fullName>
    </submittedName>
</protein>
<dbReference type="EMBL" id="JALNTZ010000002">
    <property type="protein sequence ID" value="KAJ3661017.1"/>
    <property type="molecule type" value="Genomic_DNA"/>
</dbReference>
<evidence type="ECO:0000313" key="2">
    <source>
        <dbReference type="Proteomes" id="UP001168821"/>
    </source>
</evidence>
<dbReference type="AlphaFoldDB" id="A0AA38IW08"/>
<sequence>MDIDKTRNGLKEKLDWTDEKIPEPCMKAITQACSETIPKKRGGRNRRRTYWWNSDIAENWKAFTKARRALMRARKLNRA</sequence>
<comment type="caution">
    <text evidence="1">The sequence shown here is derived from an EMBL/GenBank/DDBJ whole genome shotgun (WGS) entry which is preliminary data.</text>
</comment>
<accession>A0AA38IW08</accession>
<evidence type="ECO:0000313" key="1">
    <source>
        <dbReference type="EMBL" id="KAJ3661017.1"/>
    </source>
</evidence>